<keyword evidence="1" id="KW-0812">Transmembrane</keyword>
<name>A0A2V4BPR8_9FLAO</name>
<comment type="caution">
    <text evidence="2">The sequence shown here is derived from an EMBL/GenBank/DDBJ whole genome shotgun (WGS) entry which is preliminary data.</text>
</comment>
<keyword evidence="1" id="KW-0472">Membrane</keyword>
<evidence type="ECO:0000313" key="3">
    <source>
        <dbReference type="Proteomes" id="UP000247903"/>
    </source>
</evidence>
<evidence type="ECO:0000313" key="2">
    <source>
        <dbReference type="EMBL" id="PXY40979.1"/>
    </source>
</evidence>
<protein>
    <submittedName>
        <fullName evidence="2">Uncharacterized protein</fullName>
    </submittedName>
</protein>
<keyword evidence="1" id="KW-1133">Transmembrane helix</keyword>
<reference evidence="2 3" key="1">
    <citation type="submission" date="2018-05" db="EMBL/GenBank/DDBJ databases">
        <title>Flavobacterium sp. strain IMCC34759, incomplete genome.</title>
        <authorList>
            <person name="Joung Y."/>
            <person name="Cho J."/>
        </authorList>
    </citation>
    <scope>NUCLEOTIDE SEQUENCE [LARGE SCALE GENOMIC DNA]</scope>
    <source>
        <strain evidence="2 3">IMCC34759</strain>
    </source>
</reference>
<organism evidence="2 3">
    <name type="scientific">Flavobacterium cheongpyeongense</name>
    <dbReference type="NCBI Taxonomy" id="2212651"/>
    <lineage>
        <taxon>Bacteria</taxon>
        <taxon>Pseudomonadati</taxon>
        <taxon>Bacteroidota</taxon>
        <taxon>Flavobacteriia</taxon>
        <taxon>Flavobacteriales</taxon>
        <taxon>Flavobacteriaceae</taxon>
        <taxon>Flavobacterium</taxon>
    </lineage>
</organism>
<accession>A0A2V4BPR8</accession>
<dbReference type="RefSeq" id="WP_110306587.1">
    <property type="nucleotide sequence ID" value="NZ_QJHK01000007.1"/>
</dbReference>
<evidence type="ECO:0000256" key="1">
    <source>
        <dbReference type="SAM" id="Phobius"/>
    </source>
</evidence>
<dbReference type="Proteomes" id="UP000247903">
    <property type="component" value="Unassembled WGS sequence"/>
</dbReference>
<feature type="transmembrane region" description="Helical" evidence="1">
    <location>
        <begin position="64"/>
        <end position="82"/>
    </location>
</feature>
<keyword evidence="3" id="KW-1185">Reference proteome</keyword>
<feature type="transmembrane region" description="Helical" evidence="1">
    <location>
        <begin position="38"/>
        <end position="58"/>
    </location>
</feature>
<gene>
    <name evidence="2" type="ORF">DMB65_10425</name>
</gene>
<dbReference type="EMBL" id="QJHK01000007">
    <property type="protein sequence ID" value="PXY40979.1"/>
    <property type="molecule type" value="Genomic_DNA"/>
</dbReference>
<dbReference type="AlphaFoldDB" id="A0A2V4BPR8"/>
<sequence length="132" mass="15931">MFTTLTSDNVHFRYGSKSWIYTFDEIEKLSLIKQEKSYIVENFAFIFITALAYYFIIFSDMMDLYYIIPTILCYTIISILRFHDASQFEYYVYVKDIYNKETKIKIKTADRIEIGKHIDLYLSLKFKKIVKQ</sequence>
<dbReference type="OrthoDB" id="1356850at2"/>
<proteinExistence type="predicted"/>